<dbReference type="EMBL" id="JAIQCV010000012">
    <property type="protein sequence ID" value="KAH1039201.1"/>
    <property type="molecule type" value="Genomic_DNA"/>
</dbReference>
<keyword evidence="5" id="KW-1185">Reference proteome</keyword>
<keyword evidence="1" id="KW-0479">Metal-binding</keyword>
<dbReference type="InterPro" id="IPR001878">
    <property type="entry name" value="Znf_CCHC"/>
</dbReference>
<evidence type="ECO:0000313" key="5">
    <source>
        <dbReference type="Proteomes" id="UP000828251"/>
    </source>
</evidence>
<name>A0A9D3UEJ3_9ROSI</name>
<evidence type="ECO:0000259" key="3">
    <source>
        <dbReference type="PROSITE" id="PS50158"/>
    </source>
</evidence>
<feature type="compositionally biased region" description="Polar residues" evidence="2">
    <location>
        <begin position="217"/>
        <end position="235"/>
    </location>
</feature>
<reference evidence="4 5" key="1">
    <citation type="journal article" date="2021" name="Plant Biotechnol. J.">
        <title>Multi-omics assisted identification of the key and species-specific regulatory components of drought-tolerant mechanisms in Gossypium stocksii.</title>
        <authorList>
            <person name="Yu D."/>
            <person name="Ke L."/>
            <person name="Zhang D."/>
            <person name="Wu Y."/>
            <person name="Sun Y."/>
            <person name="Mei J."/>
            <person name="Sun J."/>
            <person name="Sun Y."/>
        </authorList>
    </citation>
    <scope>NUCLEOTIDE SEQUENCE [LARGE SCALE GENOMIC DNA]</scope>
    <source>
        <strain evidence="5">cv. E1</strain>
        <tissue evidence="4">Leaf</tissue>
    </source>
</reference>
<comment type="caution">
    <text evidence="4">The sequence shown here is derived from an EMBL/GenBank/DDBJ whole genome shotgun (WGS) entry which is preliminary data.</text>
</comment>
<feature type="domain" description="CCHC-type" evidence="3">
    <location>
        <begin position="17"/>
        <end position="32"/>
    </location>
</feature>
<organism evidence="4 5">
    <name type="scientific">Gossypium stocksii</name>
    <dbReference type="NCBI Taxonomy" id="47602"/>
    <lineage>
        <taxon>Eukaryota</taxon>
        <taxon>Viridiplantae</taxon>
        <taxon>Streptophyta</taxon>
        <taxon>Embryophyta</taxon>
        <taxon>Tracheophyta</taxon>
        <taxon>Spermatophyta</taxon>
        <taxon>Magnoliopsida</taxon>
        <taxon>eudicotyledons</taxon>
        <taxon>Gunneridae</taxon>
        <taxon>Pentapetalae</taxon>
        <taxon>rosids</taxon>
        <taxon>malvids</taxon>
        <taxon>Malvales</taxon>
        <taxon>Malvaceae</taxon>
        <taxon>Malvoideae</taxon>
        <taxon>Gossypium</taxon>
    </lineage>
</organism>
<dbReference type="PROSITE" id="PS50158">
    <property type="entry name" value="ZF_CCHC"/>
    <property type="match status" value="1"/>
</dbReference>
<dbReference type="Proteomes" id="UP000828251">
    <property type="component" value="Unassembled WGS sequence"/>
</dbReference>
<dbReference type="GO" id="GO:0003676">
    <property type="term" value="F:nucleic acid binding"/>
    <property type="evidence" value="ECO:0007669"/>
    <property type="project" value="InterPro"/>
</dbReference>
<feature type="region of interest" description="Disordered" evidence="2">
    <location>
        <begin position="215"/>
        <end position="235"/>
    </location>
</feature>
<keyword evidence="1" id="KW-0862">Zinc</keyword>
<dbReference type="OrthoDB" id="1304206at2759"/>
<proteinExistence type="predicted"/>
<gene>
    <name evidence="4" type="ORF">J1N35_040944</name>
</gene>
<feature type="region of interest" description="Disordered" evidence="2">
    <location>
        <begin position="163"/>
        <end position="198"/>
    </location>
</feature>
<keyword evidence="1" id="KW-0863">Zinc-finger</keyword>
<accession>A0A9D3UEJ3</accession>
<evidence type="ECO:0000256" key="2">
    <source>
        <dbReference type="SAM" id="MobiDB-lite"/>
    </source>
</evidence>
<evidence type="ECO:0000256" key="1">
    <source>
        <dbReference type="PROSITE-ProRule" id="PRU00047"/>
    </source>
</evidence>
<evidence type="ECO:0000313" key="4">
    <source>
        <dbReference type="EMBL" id="KAH1039201.1"/>
    </source>
</evidence>
<sequence length="235" mass="25283">MNGKGQRVKYGALPTICFSCGKYGHTREHCTSKGSDSGPEKLQVSDTPVVTENGGESPAYGPWMLVQRKNQRNLWNTAPIKTDVKDKSKSGSRFGVLANLEGLVVMGNELNKEDEVVADVQGKSMEGNFGGNQIHNFRDSPTLNMNMRLKEAKVGYRPCLANLSDPKDNGSVSQSLDKGGLGLGVDDPSSTKRPVGLTKSNQVQAINVASSIRLESDSINTETESSSKSVDVSDF</sequence>
<feature type="region of interest" description="Disordered" evidence="2">
    <location>
        <begin position="28"/>
        <end position="60"/>
    </location>
</feature>
<dbReference type="GO" id="GO:0008270">
    <property type="term" value="F:zinc ion binding"/>
    <property type="evidence" value="ECO:0007669"/>
    <property type="project" value="UniProtKB-KW"/>
</dbReference>
<protein>
    <recommendedName>
        <fullName evidence="3">CCHC-type domain-containing protein</fullName>
    </recommendedName>
</protein>
<dbReference type="AlphaFoldDB" id="A0A9D3UEJ3"/>